<name>A0ACC3SZ45_LIPKO</name>
<accession>A0ACC3SZ45</accession>
<evidence type="ECO:0000313" key="1">
    <source>
        <dbReference type="EMBL" id="KAK9236709.1"/>
    </source>
</evidence>
<evidence type="ECO:0000313" key="2">
    <source>
        <dbReference type="Proteomes" id="UP001433508"/>
    </source>
</evidence>
<proteinExistence type="predicted"/>
<gene>
    <name evidence="1" type="ORF">V1525DRAFT_195030</name>
</gene>
<keyword evidence="2" id="KW-1185">Reference proteome</keyword>
<organism evidence="1 2">
    <name type="scientific">Lipomyces kononenkoae</name>
    <name type="common">Yeast</name>
    <dbReference type="NCBI Taxonomy" id="34357"/>
    <lineage>
        <taxon>Eukaryota</taxon>
        <taxon>Fungi</taxon>
        <taxon>Dikarya</taxon>
        <taxon>Ascomycota</taxon>
        <taxon>Saccharomycotina</taxon>
        <taxon>Lipomycetes</taxon>
        <taxon>Lipomycetales</taxon>
        <taxon>Lipomycetaceae</taxon>
        <taxon>Lipomyces</taxon>
    </lineage>
</organism>
<dbReference type="EMBL" id="MU971381">
    <property type="protein sequence ID" value="KAK9236709.1"/>
    <property type="molecule type" value="Genomic_DNA"/>
</dbReference>
<sequence>MVGDSSLDYRALWEQEAELRRQAEEGRKQEAELRKQEAELRRQAEERSKQAEEGRKQEAELRRQAEEHTQRTTFDQFIRACHNLLYLPVGIADPSCCTKGPVTDPTGRLCPTRLRLWADCLDTQQQLYNSVRKFLHASAENAPRLFPSLLELEGQQRFCGKRLSSEKDLENYCLIAVEDNVRCVIQELCKIPEAQKEFQLEDGVQFDNHAIDDDDSDESALEDQSSVRRPVPDKFLFHQGKGNTNTLLATFEYKPPHKLSVEHLRAGLRDMDLWKEVSQRTTIPTDQLEKVTYKAELLTGSVLAQQYNVMIHKGLEYSFTTNGLAIVLLRVRSDDPSTLYYYLCQPKREVEFAGDLSYEQPITVVSRVLCLCLMSLLSRRREQDWRNDARQHLHRWERKSDDTSAQISEEDRQTAPTSSESQVSEYLESSLSKSPASDDRRPNLRSKTGCRPQETMHNPESMDSSDSDSPDSDPNRTTSALKRTLDQLTSQPRTQRRSRRISSQSERLGRRQQYTTNFCTQRCLLGLKKGGTLDCHCPNVELHRQGRDNDRHLISTEHLVQLLKEQLDETLDYNIRPFGVCGAYGAPFKITCVPYGYTVVGKGTTSAKWNEVSREMDVYRILQKAQGSAVPVFLGAIDLKKIYFLDYSDVRHMLLMSWGGKDTTELEHSQALLHEIERSRKEIRALGVVHGDLRFENVLWNEELGRAQIIDFHRSVLAPRRGVALFPPHFQTRIT</sequence>
<comment type="caution">
    <text evidence="1">The sequence shown here is derived from an EMBL/GenBank/DDBJ whole genome shotgun (WGS) entry which is preliminary data.</text>
</comment>
<dbReference type="Proteomes" id="UP001433508">
    <property type="component" value="Unassembled WGS sequence"/>
</dbReference>
<reference evidence="2" key="1">
    <citation type="journal article" date="2024" name="Front. Bioeng. Biotechnol.">
        <title>Genome-scale model development and genomic sequencing of the oleaginous clade Lipomyces.</title>
        <authorList>
            <person name="Czajka J.J."/>
            <person name="Han Y."/>
            <person name="Kim J."/>
            <person name="Mondo S.J."/>
            <person name="Hofstad B.A."/>
            <person name="Robles A."/>
            <person name="Haridas S."/>
            <person name="Riley R."/>
            <person name="LaButti K."/>
            <person name="Pangilinan J."/>
            <person name="Andreopoulos W."/>
            <person name="Lipzen A."/>
            <person name="Yan J."/>
            <person name="Wang M."/>
            <person name="Ng V."/>
            <person name="Grigoriev I.V."/>
            <person name="Spatafora J.W."/>
            <person name="Magnuson J.K."/>
            <person name="Baker S.E."/>
            <person name="Pomraning K.R."/>
        </authorList>
    </citation>
    <scope>NUCLEOTIDE SEQUENCE [LARGE SCALE GENOMIC DNA]</scope>
    <source>
        <strain evidence="2">CBS 7786</strain>
    </source>
</reference>
<protein>
    <submittedName>
        <fullName evidence="1">Uncharacterized protein</fullName>
    </submittedName>
</protein>